<dbReference type="Gene3D" id="3.90.199.10">
    <property type="entry name" value="Topoisomerase II, domain 5"/>
    <property type="match status" value="1"/>
</dbReference>
<evidence type="ECO:0000256" key="2">
    <source>
        <dbReference type="ARBA" id="ARBA00022475"/>
    </source>
</evidence>
<dbReference type="GO" id="GO:0005737">
    <property type="term" value="C:cytoplasm"/>
    <property type="evidence" value="ECO:0007669"/>
    <property type="project" value="TreeGrafter"/>
</dbReference>
<dbReference type="NCBIfam" id="NF004044">
    <property type="entry name" value="PRK05561.1"/>
    <property type="match status" value="1"/>
</dbReference>
<dbReference type="GO" id="GO:0003918">
    <property type="term" value="F:DNA topoisomerase type II (double strand cut, ATP-hydrolyzing) activity"/>
    <property type="evidence" value="ECO:0007669"/>
    <property type="project" value="UniProtKB-UniRule"/>
</dbReference>
<organism evidence="11 12">
    <name type="scientific">Caenispirillum bisanense</name>
    <dbReference type="NCBI Taxonomy" id="414052"/>
    <lineage>
        <taxon>Bacteria</taxon>
        <taxon>Pseudomonadati</taxon>
        <taxon>Pseudomonadota</taxon>
        <taxon>Alphaproteobacteria</taxon>
        <taxon>Rhodospirillales</taxon>
        <taxon>Novispirillaceae</taxon>
        <taxon>Caenispirillum</taxon>
    </lineage>
</organism>
<name>A0A286GFR4_9PROT</name>
<comment type="function">
    <text evidence="7">Topoisomerase IV is essential for chromosome segregation. It relaxes supercoiled DNA. Performs the decatenation events required during the replication of a circular DNA molecule.</text>
</comment>
<comment type="subcellular location">
    <subcellularLocation>
        <location evidence="7">Cell membrane</location>
        <topology evidence="7">Peripheral membrane protein</topology>
    </subcellularLocation>
</comment>
<dbReference type="EC" id="5.6.2.2" evidence="7"/>
<dbReference type="CDD" id="cd00187">
    <property type="entry name" value="TOP4c"/>
    <property type="match status" value="1"/>
</dbReference>
<evidence type="ECO:0000256" key="3">
    <source>
        <dbReference type="ARBA" id="ARBA00023029"/>
    </source>
</evidence>
<dbReference type="GO" id="GO:0019897">
    <property type="term" value="C:extrinsic component of plasma membrane"/>
    <property type="evidence" value="ECO:0007669"/>
    <property type="project" value="UniProtKB-UniRule"/>
</dbReference>
<keyword evidence="4 7" id="KW-0238">DNA-binding</keyword>
<comment type="similarity">
    <text evidence="7">Belongs to the type II topoisomerase GyrA/ParC subunit family. ParC type 1 subfamily.</text>
</comment>
<dbReference type="SUPFAM" id="SSF101904">
    <property type="entry name" value="GyrA/ParC C-terminal domain-like"/>
    <property type="match status" value="1"/>
</dbReference>
<dbReference type="RefSeq" id="WP_097278933.1">
    <property type="nucleotide sequence ID" value="NZ_OCNJ01000003.1"/>
</dbReference>
<proteinExistence type="inferred from homology"/>
<evidence type="ECO:0000256" key="6">
    <source>
        <dbReference type="ARBA" id="ARBA00023235"/>
    </source>
</evidence>
<comment type="catalytic activity">
    <reaction evidence="1 7 8">
        <text>ATP-dependent breakage, passage and rejoining of double-stranded DNA.</text>
        <dbReference type="EC" id="5.6.2.2"/>
    </reaction>
</comment>
<feature type="site" description="Interaction with DNA" evidence="7">
    <location>
        <position position="45"/>
    </location>
</feature>
<dbReference type="Proteomes" id="UP000219621">
    <property type="component" value="Unassembled WGS sequence"/>
</dbReference>
<keyword evidence="3 7" id="KW-0799">Topoisomerase</keyword>
<keyword evidence="12" id="KW-1185">Reference proteome</keyword>
<dbReference type="NCBIfam" id="TIGR01062">
    <property type="entry name" value="parC_Gneg"/>
    <property type="match status" value="1"/>
</dbReference>
<dbReference type="OrthoDB" id="9806486at2"/>
<dbReference type="GO" id="GO:0003677">
    <property type="term" value="F:DNA binding"/>
    <property type="evidence" value="ECO:0007669"/>
    <property type="project" value="UniProtKB-UniRule"/>
</dbReference>
<dbReference type="Pfam" id="PF00521">
    <property type="entry name" value="DNA_topoisoIV"/>
    <property type="match status" value="1"/>
</dbReference>
<sequence length="746" mass="83201">MTTKPAKPEDIRVEPLEKALSERYLAYALSTIVSRSLPDVRDGLKPVHRRLLFAMRQLKLDPNAGFKKCARVVGDVIGKYHPHGDSAVYEAMVRLAQEFAVRYPLVEGQGNFGNIDGDNPAAMRYTEARLTEVAIALLDGLDENAVDFRSTYDGEEEEPVVLPAAFPNLLANGASGIAVGMATNIPPHNAGELCDALLHLIKKPDAETIDLLAYVKGPDFPTGGVLVETAEAIREAYATGRGGFRLRARWEVEKLSHGLWHIVITEIPYQVQKSKLIERIAELLNQKKLPILGDVRDESAEDVRVVLEPRSRTVDPDVLMEHLFKQTDLEIRFGLNMNVLDGENVPRVMSLKEVLRAFLDHRHEVLVRRSRHRLDKINHRLEVLEGYLVAYLNLDEVIRIIREEDEPKQELMRVFGLTDVQAEAILNMRLRSLRKLEEMEIRREHDSLSGEKADIITLLNDEGVRWKTIADQIRDTKKKFGQHTALGRRRTEIGDAPSAVVVPLEALVEREPITLILSEKGWLRAVKGHNAVTGDDTTKFKEGDALKMTLHAQTTDKILILGSNGRFYTVTGDRVPRGRGFGEPVRLMVDLPNDSDIVAMLVYVPGRKLLLASDGGRGFLVAEDDVVAQTRAGKQILNVADKERATHVVPVEEGQDSVAVVGDNRKLLVFALEEVPEMARGRGVILQKYKDGGLRDLMLFKAADGLSWRLGEKTRTETDLTPWIGKRASSGKLPPAGFPRSGRFTG</sequence>
<dbReference type="Gene3D" id="3.30.1360.40">
    <property type="match status" value="1"/>
</dbReference>
<evidence type="ECO:0000256" key="4">
    <source>
        <dbReference type="ARBA" id="ARBA00023125"/>
    </source>
</evidence>
<accession>A0A286GFR4</accession>
<dbReference type="SMART" id="SM00434">
    <property type="entry name" value="TOP4c"/>
    <property type="match status" value="1"/>
</dbReference>
<dbReference type="Gene3D" id="1.10.268.10">
    <property type="entry name" value="Topoisomerase, domain 3"/>
    <property type="match status" value="1"/>
</dbReference>
<gene>
    <name evidence="7" type="primary">parC</name>
    <name evidence="11" type="ORF">SAMN05421508_103470</name>
</gene>
<dbReference type="InterPro" id="IPR035516">
    <property type="entry name" value="Gyrase/topoIV_suA_C"/>
</dbReference>
<dbReference type="SUPFAM" id="SSF56719">
    <property type="entry name" value="Type II DNA topoisomerase"/>
    <property type="match status" value="1"/>
</dbReference>
<dbReference type="InterPro" id="IPR013760">
    <property type="entry name" value="Topo_IIA-like_dom_sf"/>
</dbReference>
<dbReference type="PANTHER" id="PTHR43493:SF1">
    <property type="entry name" value="DNA TOPOISOMERASE 4 SUBUNIT A"/>
    <property type="match status" value="1"/>
</dbReference>
<evidence type="ECO:0000259" key="10">
    <source>
        <dbReference type="PROSITE" id="PS52040"/>
    </source>
</evidence>
<feature type="domain" description="Topo IIA-type catalytic" evidence="10">
    <location>
        <begin position="37"/>
        <end position="504"/>
    </location>
</feature>
<feature type="active site" description="O-(5'-phospho-DNA)-tyrosine intermediate" evidence="7 8">
    <location>
        <position position="125"/>
    </location>
</feature>
<feature type="region of interest" description="Disordered" evidence="9">
    <location>
        <begin position="721"/>
        <end position="746"/>
    </location>
</feature>
<dbReference type="HAMAP" id="MF_00936">
    <property type="entry name" value="ParC_type1"/>
    <property type="match status" value="1"/>
</dbReference>
<dbReference type="PANTHER" id="PTHR43493">
    <property type="entry name" value="DNA GYRASE/TOPOISOMERASE SUBUNIT A"/>
    <property type="match status" value="1"/>
</dbReference>
<dbReference type="GO" id="GO:0007059">
    <property type="term" value="P:chromosome segregation"/>
    <property type="evidence" value="ECO:0007669"/>
    <property type="project" value="UniProtKB-UniRule"/>
</dbReference>
<evidence type="ECO:0000313" key="12">
    <source>
        <dbReference type="Proteomes" id="UP000219621"/>
    </source>
</evidence>
<feature type="site" description="Transition state stabilizer" evidence="7">
    <location>
        <position position="124"/>
    </location>
</feature>
<dbReference type="InterPro" id="IPR002205">
    <property type="entry name" value="Topo_IIA_dom_A"/>
</dbReference>
<feature type="site" description="Interaction with DNA" evidence="7">
    <location>
        <position position="81"/>
    </location>
</feature>
<dbReference type="EMBL" id="OCNJ01000003">
    <property type="protein sequence ID" value="SOD94330.1"/>
    <property type="molecule type" value="Genomic_DNA"/>
</dbReference>
<reference evidence="11 12" key="1">
    <citation type="submission" date="2017-09" db="EMBL/GenBank/DDBJ databases">
        <authorList>
            <person name="Ehlers B."/>
            <person name="Leendertz F.H."/>
        </authorList>
    </citation>
    <scope>NUCLEOTIDE SEQUENCE [LARGE SCALE GENOMIC DNA]</scope>
    <source>
        <strain evidence="11 12">USBA 140</strain>
    </source>
</reference>
<dbReference type="FunFam" id="1.10.268.10:FF:000001">
    <property type="entry name" value="DNA gyrase subunit A"/>
    <property type="match status" value="1"/>
</dbReference>
<dbReference type="InterPro" id="IPR006691">
    <property type="entry name" value="GyrA/parC_rep"/>
</dbReference>
<dbReference type="GO" id="GO:0006265">
    <property type="term" value="P:DNA topological change"/>
    <property type="evidence" value="ECO:0007669"/>
    <property type="project" value="UniProtKB-UniRule"/>
</dbReference>
<dbReference type="GO" id="GO:0005694">
    <property type="term" value="C:chromosome"/>
    <property type="evidence" value="ECO:0007669"/>
    <property type="project" value="InterPro"/>
</dbReference>
<dbReference type="Pfam" id="PF03989">
    <property type="entry name" value="DNA_gyraseA_C"/>
    <property type="match status" value="3"/>
</dbReference>
<evidence type="ECO:0000256" key="5">
    <source>
        <dbReference type="ARBA" id="ARBA00023136"/>
    </source>
</evidence>
<evidence type="ECO:0000256" key="7">
    <source>
        <dbReference type="HAMAP-Rule" id="MF_00936"/>
    </source>
</evidence>
<dbReference type="PROSITE" id="PS52040">
    <property type="entry name" value="TOPO_IIA"/>
    <property type="match status" value="1"/>
</dbReference>
<protein>
    <recommendedName>
        <fullName evidence="7">DNA topoisomerase 4 subunit A</fullName>
        <ecNumber evidence="7">5.6.2.2</ecNumber>
    </recommendedName>
    <alternativeName>
        <fullName evidence="7">Topoisomerase IV subunit A</fullName>
    </alternativeName>
</protein>
<dbReference type="GO" id="GO:0005524">
    <property type="term" value="F:ATP binding"/>
    <property type="evidence" value="ECO:0007669"/>
    <property type="project" value="InterPro"/>
</dbReference>
<evidence type="ECO:0000256" key="8">
    <source>
        <dbReference type="PROSITE-ProRule" id="PRU01384"/>
    </source>
</evidence>
<dbReference type="InterPro" id="IPR050220">
    <property type="entry name" value="Type_II_DNA_Topoisomerases"/>
</dbReference>
<evidence type="ECO:0000313" key="11">
    <source>
        <dbReference type="EMBL" id="SOD94330.1"/>
    </source>
</evidence>
<dbReference type="InterPro" id="IPR013757">
    <property type="entry name" value="Topo_IIA_A_a_sf"/>
</dbReference>
<dbReference type="InterPro" id="IPR005742">
    <property type="entry name" value="TopoIV_A_Gneg"/>
</dbReference>
<keyword evidence="6 7" id="KW-0413">Isomerase</keyword>
<feature type="site" description="Interaction with DNA" evidence="7">
    <location>
        <position position="83"/>
    </location>
</feature>
<dbReference type="AlphaFoldDB" id="A0A286GFR4"/>
<dbReference type="Gene3D" id="2.120.10.90">
    <property type="entry name" value="DNA gyrase/topoisomerase IV, subunit A, C-terminal"/>
    <property type="match status" value="1"/>
</dbReference>
<evidence type="ECO:0000256" key="1">
    <source>
        <dbReference type="ARBA" id="ARBA00000185"/>
    </source>
</evidence>
<comment type="subunit">
    <text evidence="7">Heterotetramer composed of ParC and ParE.</text>
</comment>
<keyword evidence="5 7" id="KW-0472">Membrane</keyword>
<dbReference type="InterPro" id="IPR013758">
    <property type="entry name" value="Topo_IIA_A/C_ab"/>
</dbReference>
<dbReference type="GO" id="GO:0009330">
    <property type="term" value="C:DNA topoisomerase type II (double strand cut, ATP-hydrolyzing) complex"/>
    <property type="evidence" value="ECO:0007669"/>
    <property type="project" value="UniProtKB-ARBA"/>
</dbReference>
<evidence type="ECO:0000256" key="9">
    <source>
        <dbReference type="SAM" id="MobiDB-lite"/>
    </source>
</evidence>
<keyword evidence="2 7" id="KW-1003">Cell membrane</keyword>